<feature type="domain" description="PepSY" evidence="2">
    <location>
        <begin position="44"/>
        <end position="95"/>
    </location>
</feature>
<evidence type="ECO:0000256" key="1">
    <source>
        <dbReference type="SAM" id="SignalP"/>
    </source>
</evidence>
<feature type="signal peptide" evidence="1">
    <location>
        <begin position="1"/>
        <end position="22"/>
    </location>
</feature>
<dbReference type="InterPro" id="IPR025711">
    <property type="entry name" value="PepSY"/>
</dbReference>
<comment type="caution">
    <text evidence="3">The sequence shown here is derived from an EMBL/GenBank/DDBJ whole genome shotgun (WGS) entry which is preliminary data.</text>
</comment>
<proteinExistence type="predicted"/>
<dbReference type="EMBL" id="BSDS01000001">
    <property type="protein sequence ID" value="GLI38720.1"/>
    <property type="molecule type" value="Genomic_DNA"/>
</dbReference>
<dbReference type="AlphaFoldDB" id="A0A9W6G0T6"/>
<evidence type="ECO:0000259" key="2">
    <source>
        <dbReference type="Pfam" id="PF03413"/>
    </source>
</evidence>
<keyword evidence="4" id="KW-1185">Reference proteome</keyword>
<organism evidence="3 4">
    <name type="scientific">Geobacter hydrogenophilus</name>
    <dbReference type="NCBI Taxonomy" id="40983"/>
    <lineage>
        <taxon>Bacteria</taxon>
        <taxon>Pseudomonadati</taxon>
        <taxon>Thermodesulfobacteriota</taxon>
        <taxon>Desulfuromonadia</taxon>
        <taxon>Geobacterales</taxon>
        <taxon>Geobacteraceae</taxon>
        <taxon>Geobacter</taxon>
    </lineage>
</organism>
<name>A0A9W6G0T6_9BACT</name>
<protein>
    <recommendedName>
        <fullName evidence="2">PepSY domain-containing protein</fullName>
    </recommendedName>
</protein>
<feature type="chain" id="PRO_5040957865" description="PepSY domain-containing protein" evidence="1">
    <location>
        <begin position="23"/>
        <end position="111"/>
    </location>
</feature>
<keyword evidence="1" id="KW-0732">Signal</keyword>
<evidence type="ECO:0000313" key="4">
    <source>
        <dbReference type="Proteomes" id="UP001144352"/>
    </source>
</evidence>
<gene>
    <name evidence="3" type="ORF">GHYDROH2_22210</name>
</gene>
<reference evidence="3" key="1">
    <citation type="submission" date="2022-12" db="EMBL/GenBank/DDBJ databases">
        <title>Reference genome sequencing for broad-spectrum identification of bacterial and archaeal isolates by mass spectrometry.</title>
        <authorList>
            <person name="Sekiguchi Y."/>
            <person name="Tourlousse D.M."/>
        </authorList>
    </citation>
    <scope>NUCLEOTIDE SEQUENCE</scope>
    <source>
        <strain evidence="3">H2</strain>
    </source>
</reference>
<dbReference type="Pfam" id="PF03413">
    <property type="entry name" value="PepSY"/>
    <property type="match status" value="1"/>
</dbReference>
<dbReference type="Gene3D" id="3.10.450.40">
    <property type="match status" value="1"/>
</dbReference>
<sequence length="111" mass="11755">MKRALKAGLALVAIATIGTVTANASKVPENDALIIRHAETSLIQAVRAAEQQTNGKATRAELEQGKKGWFYEVEVVANGTTYDVAVDAAKGIVLASTVDKADNTNDQDKED</sequence>
<dbReference type="Proteomes" id="UP001144352">
    <property type="component" value="Unassembled WGS sequence"/>
</dbReference>
<evidence type="ECO:0000313" key="3">
    <source>
        <dbReference type="EMBL" id="GLI38720.1"/>
    </source>
</evidence>
<dbReference type="RefSeq" id="WP_214185012.1">
    <property type="nucleotide sequence ID" value="NZ_BSDS01000001.1"/>
</dbReference>
<accession>A0A9W6G0T6</accession>